<sequence length="305" mass="33421">MTGALSGVAKRLYPAPAPAMEASSDLAMPPVPKGMVTVHSSLSSNGDVYARLLAQKGHLVPQLNWTPYGQRFELFVRTTAGWKLMKSVSHSQADMSNVQIFEDPGSPALVPWTWMDWSHGDGTNQLDVFRVSSRKPIEEIYHVAMDNAVILPYGTQSLIMEPISLGMGSPLVVTFHSGRITVKSPTSTPVAQPGQMLIDVHTHAVQHHPDVIVISNLPSHLSLRLHQDIVLTETGDEVELGADLDRKFGDPGGFYHFEPAPYRNCVVLRTMERGEGNLVIGTTPSSYFLIHGKKVQWISIPVTIS</sequence>
<protein>
    <submittedName>
        <fullName evidence="1">Uncharacterized protein</fullName>
    </submittedName>
</protein>
<proteinExistence type="predicted"/>
<gene>
    <name evidence="1" type="ORF">SAMN05421799_11522</name>
</gene>
<dbReference type="AlphaFoldDB" id="A0A1N7PN56"/>
<organism evidence="1 2">
    <name type="scientific">Alicyclobacillus vulcanalis</name>
    <dbReference type="NCBI Taxonomy" id="252246"/>
    <lineage>
        <taxon>Bacteria</taxon>
        <taxon>Bacillati</taxon>
        <taxon>Bacillota</taxon>
        <taxon>Bacilli</taxon>
        <taxon>Bacillales</taxon>
        <taxon>Alicyclobacillaceae</taxon>
        <taxon>Alicyclobacillus</taxon>
    </lineage>
</organism>
<name>A0A1N7PN56_9BACL</name>
<evidence type="ECO:0000313" key="2">
    <source>
        <dbReference type="Proteomes" id="UP000186156"/>
    </source>
</evidence>
<reference evidence="2" key="1">
    <citation type="submission" date="2017-01" db="EMBL/GenBank/DDBJ databases">
        <authorList>
            <person name="Varghese N."/>
            <person name="Submissions S."/>
        </authorList>
    </citation>
    <scope>NUCLEOTIDE SEQUENCE [LARGE SCALE GENOMIC DNA]</scope>
    <source>
        <strain evidence="2">DSM 16176</strain>
    </source>
</reference>
<evidence type="ECO:0000313" key="1">
    <source>
        <dbReference type="EMBL" id="SIT12064.1"/>
    </source>
</evidence>
<dbReference type="STRING" id="252246.SAMN05421799_11522"/>
<dbReference type="EMBL" id="FTOO01000015">
    <property type="protein sequence ID" value="SIT12064.1"/>
    <property type="molecule type" value="Genomic_DNA"/>
</dbReference>
<keyword evidence="2" id="KW-1185">Reference proteome</keyword>
<dbReference type="Proteomes" id="UP000186156">
    <property type="component" value="Unassembled WGS sequence"/>
</dbReference>
<accession>A0A1N7PN56</accession>